<dbReference type="KEGG" id="bok:DM82_4083"/>
<feature type="compositionally biased region" description="Acidic residues" evidence="1">
    <location>
        <begin position="26"/>
        <end position="35"/>
    </location>
</feature>
<keyword evidence="3" id="KW-1185">Reference proteome</keyword>
<feature type="region of interest" description="Disordered" evidence="1">
    <location>
        <begin position="1"/>
        <end position="59"/>
    </location>
</feature>
<organism evidence="2 3">
    <name type="scientific">Burkholderia oklahomensis</name>
    <dbReference type="NCBI Taxonomy" id="342113"/>
    <lineage>
        <taxon>Bacteria</taxon>
        <taxon>Pseudomonadati</taxon>
        <taxon>Pseudomonadota</taxon>
        <taxon>Betaproteobacteria</taxon>
        <taxon>Burkholderiales</taxon>
        <taxon>Burkholderiaceae</taxon>
        <taxon>Burkholderia</taxon>
        <taxon>pseudomallei group</taxon>
    </lineage>
</organism>
<protein>
    <submittedName>
        <fullName evidence="2">Uncharacterized protein</fullName>
    </submittedName>
</protein>
<name>A0AAI8BBZ2_9BURK</name>
<dbReference type="EMBL" id="CP008727">
    <property type="protein sequence ID" value="AIO69306.1"/>
    <property type="molecule type" value="Genomic_DNA"/>
</dbReference>
<gene>
    <name evidence="2" type="ORF">DM82_4083</name>
</gene>
<evidence type="ECO:0000313" key="2">
    <source>
        <dbReference type="EMBL" id="AIO69306.1"/>
    </source>
</evidence>
<reference evidence="2 3" key="1">
    <citation type="submission" date="2014-06" db="EMBL/GenBank/DDBJ databases">
        <authorList>
            <person name="Bishop-Lilly K.A."/>
            <person name="Broomall S.M."/>
            <person name="Chain P.S."/>
            <person name="Chertkov O."/>
            <person name="Coyne S.R."/>
            <person name="Daligault H.E."/>
            <person name="Davenport K.W."/>
            <person name="Erkkila T."/>
            <person name="Frey K.G."/>
            <person name="Gibbons H.S."/>
            <person name="Gu W."/>
            <person name="Jaissle J."/>
            <person name="Johnson S.L."/>
            <person name="Koroleva G.I."/>
            <person name="Ladner J.T."/>
            <person name="Lo C.-C."/>
            <person name="Minogue T.D."/>
            <person name="Munk C."/>
            <person name="Palacios G.F."/>
            <person name="Redden C.L."/>
            <person name="Rosenzweig C.N."/>
            <person name="Scholz M.B."/>
            <person name="Teshima H."/>
            <person name="Xu Y."/>
        </authorList>
    </citation>
    <scope>NUCLEOTIDE SEQUENCE [LARGE SCALE GENOMIC DNA]</scope>
    <source>
        <strain evidence="2 3">EO147</strain>
    </source>
</reference>
<dbReference type="Proteomes" id="UP000029424">
    <property type="component" value="Chromosome 2"/>
</dbReference>
<dbReference type="RefSeq" id="WP_010110740.1">
    <property type="nucleotide sequence ID" value="NZ_CP008727.1"/>
</dbReference>
<sequence>MQPDILFHRPNPPIFNIDPEYAPSDHDDDDSEPSDPPEPHRHPAGDPPPPDPPIHVWFV</sequence>
<evidence type="ECO:0000256" key="1">
    <source>
        <dbReference type="SAM" id="MobiDB-lite"/>
    </source>
</evidence>
<accession>A0AAI8BBZ2</accession>
<proteinExistence type="predicted"/>
<evidence type="ECO:0000313" key="3">
    <source>
        <dbReference type="Proteomes" id="UP000029424"/>
    </source>
</evidence>
<dbReference type="AlphaFoldDB" id="A0AAI8BBZ2"/>